<dbReference type="InterPro" id="IPR000756">
    <property type="entry name" value="Diacylglycerol_kin_accessory"/>
</dbReference>
<evidence type="ECO:0000256" key="4">
    <source>
        <dbReference type="ARBA" id="ARBA00022741"/>
    </source>
</evidence>
<dbReference type="SUPFAM" id="SSF111331">
    <property type="entry name" value="NAD kinase/diacylglycerol kinase-like"/>
    <property type="match status" value="1"/>
</dbReference>
<comment type="similarity">
    <text evidence="1 9">Belongs to the eukaryotic diacylglycerol kinase family.</text>
</comment>
<evidence type="ECO:0000256" key="2">
    <source>
        <dbReference type="ARBA" id="ARBA00011245"/>
    </source>
</evidence>
<dbReference type="GO" id="GO:0005524">
    <property type="term" value="F:ATP binding"/>
    <property type="evidence" value="ECO:0007669"/>
    <property type="project" value="UniProtKB-KW"/>
</dbReference>
<name>A0AAW2RSR1_9LAMI</name>
<accession>A0AAW2RSR1</accession>
<proteinExistence type="inferred from homology"/>
<evidence type="ECO:0000256" key="7">
    <source>
        <dbReference type="ARBA" id="ARBA00022840"/>
    </source>
</evidence>
<comment type="caution">
    <text evidence="11">The sequence shown here is derived from an EMBL/GenBank/DDBJ whole genome shotgun (WGS) entry which is preliminary data.</text>
</comment>
<comment type="subunit">
    <text evidence="2">Monomer.</text>
</comment>
<sequence>MDAPVTPTRSSASGRSSVIDSLRGCTLSGVRVHKEELRRKITFPEYLRLAMREAIRAKDVGAAAVAQYFEAAHAEGAEHVGPAEWPMVVFINSKSGGRHGPELKARLQELMGEEQVFDLSAVKPHEFVQYGLSCLEKFASLGDNCAKETREKLRIVVAGGDGTVGWVLGCLGELNKQSRLPVPPTGIIPLGTGNDLSRSFGWGGSFPFNWRSAIKRTLEKVACGPTAHLDRDHPCLLDNYTYTIRNVDIVYTNHHVNWGCCGGSGAGGAYRMLREDARIHVFLLFLYTNAGSWQVLISMPAGEELETPYSLKAIEETPLDQELAVEGDIPEKVDCYQGVFYNYFSIGMDAQVAYGFHHLRNEKPYLAQGPISNKLIYSGYSCTQGWFFTPCSSDPGLRSLRNILRIYIKKVNRSKWEQIPVPSSVRSIVVLNLPSYGSGRNPWGNLKPDYLEKRGFVEAHADDGCVEVFGFKQGWHASMVMAELISAKHIAQASAIRFELRGGEWKEAYMQMDGEPWRQRMDKEYSTFVEIKRVPHQSIMVRAE</sequence>
<dbReference type="InterPro" id="IPR001206">
    <property type="entry name" value="Diacylglycerol_kinase_cat_dom"/>
</dbReference>
<dbReference type="Gene3D" id="2.60.200.40">
    <property type="match status" value="1"/>
</dbReference>
<evidence type="ECO:0000259" key="10">
    <source>
        <dbReference type="PROSITE" id="PS50146"/>
    </source>
</evidence>
<dbReference type="GO" id="GO:0016020">
    <property type="term" value="C:membrane"/>
    <property type="evidence" value="ECO:0007669"/>
    <property type="project" value="TreeGrafter"/>
</dbReference>
<evidence type="ECO:0000313" key="11">
    <source>
        <dbReference type="EMBL" id="KAL0383203.1"/>
    </source>
</evidence>
<evidence type="ECO:0000256" key="9">
    <source>
        <dbReference type="RuleBase" id="RU361128"/>
    </source>
</evidence>
<keyword evidence="7 9" id="KW-0067">ATP-binding</keyword>
<dbReference type="GO" id="GO:0004143">
    <property type="term" value="F:ATP-dependent diacylglycerol kinase activity"/>
    <property type="evidence" value="ECO:0007669"/>
    <property type="project" value="UniProtKB-EC"/>
</dbReference>
<dbReference type="FunFam" id="3.40.50.10330:FF:000023">
    <property type="entry name" value="diacylglycerol kinase"/>
    <property type="match status" value="1"/>
</dbReference>
<reference evidence="11" key="1">
    <citation type="submission" date="2020-06" db="EMBL/GenBank/DDBJ databases">
        <authorList>
            <person name="Li T."/>
            <person name="Hu X."/>
            <person name="Zhang T."/>
            <person name="Song X."/>
            <person name="Zhang H."/>
            <person name="Dai N."/>
            <person name="Sheng W."/>
            <person name="Hou X."/>
            <person name="Wei L."/>
        </authorList>
    </citation>
    <scope>NUCLEOTIDE SEQUENCE</scope>
    <source>
        <strain evidence="11">KEN8</strain>
        <tissue evidence="11">Leaf</tissue>
    </source>
</reference>
<dbReference type="Pfam" id="PF00781">
    <property type="entry name" value="DAGK_cat"/>
    <property type="match status" value="1"/>
</dbReference>
<evidence type="ECO:0000256" key="8">
    <source>
        <dbReference type="ARBA" id="ARBA00023016"/>
    </source>
</evidence>
<dbReference type="InterPro" id="IPR037607">
    <property type="entry name" value="DGK"/>
</dbReference>
<dbReference type="SMART" id="SM00045">
    <property type="entry name" value="DAGKa"/>
    <property type="match status" value="1"/>
</dbReference>
<dbReference type="FunFam" id="2.60.200.40:FF:000011">
    <property type="entry name" value="diacylglycerol kinase"/>
    <property type="match status" value="1"/>
</dbReference>
<reference evidence="11" key="2">
    <citation type="journal article" date="2024" name="Plant">
        <title>Genomic evolution and insights into agronomic trait innovations of Sesamum species.</title>
        <authorList>
            <person name="Miao H."/>
            <person name="Wang L."/>
            <person name="Qu L."/>
            <person name="Liu H."/>
            <person name="Sun Y."/>
            <person name="Le M."/>
            <person name="Wang Q."/>
            <person name="Wei S."/>
            <person name="Zheng Y."/>
            <person name="Lin W."/>
            <person name="Duan Y."/>
            <person name="Cao H."/>
            <person name="Xiong S."/>
            <person name="Wang X."/>
            <person name="Wei L."/>
            <person name="Li C."/>
            <person name="Ma Q."/>
            <person name="Ju M."/>
            <person name="Zhao R."/>
            <person name="Li G."/>
            <person name="Mu C."/>
            <person name="Tian Q."/>
            <person name="Mei H."/>
            <person name="Zhang T."/>
            <person name="Gao T."/>
            <person name="Zhang H."/>
        </authorList>
    </citation>
    <scope>NUCLEOTIDE SEQUENCE</scope>
    <source>
        <strain evidence="11">KEN8</strain>
    </source>
</reference>
<keyword evidence="6" id="KW-0611">Plant defense</keyword>
<organism evidence="11">
    <name type="scientific">Sesamum calycinum</name>
    <dbReference type="NCBI Taxonomy" id="2727403"/>
    <lineage>
        <taxon>Eukaryota</taxon>
        <taxon>Viridiplantae</taxon>
        <taxon>Streptophyta</taxon>
        <taxon>Embryophyta</taxon>
        <taxon>Tracheophyta</taxon>
        <taxon>Spermatophyta</taxon>
        <taxon>Magnoliopsida</taxon>
        <taxon>eudicotyledons</taxon>
        <taxon>Gunneridae</taxon>
        <taxon>Pentapetalae</taxon>
        <taxon>asterids</taxon>
        <taxon>lamiids</taxon>
        <taxon>Lamiales</taxon>
        <taxon>Pedaliaceae</taxon>
        <taxon>Sesamum</taxon>
    </lineage>
</organism>
<dbReference type="Gene3D" id="3.40.50.10330">
    <property type="entry name" value="Probable inorganic polyphosphate/atp-NAD kinase, domain 1"/>
    <property type="match status" value="1"/>
</dbReference>
<dbReference type="AlphaFoldDB" id="A0AAW2RSR1"/>
<dbReference type="InterPro" id="IPR016961">
    <property type="entry name" value="Diacylglycerol_kinase_pln"/>
</dbReference>
<dbReference type="GO" id="GO:0007200">
    <property type="term" value="P:phospholipase C-activating G protein-coupled receptor signaling pathway"/>
    <property type="evidence" value="ECO:0007669"/>
    <property type="project" value="InterPro"/>
</dbReference>
<keyword evidence="8" id="KW-0346">Stress response</keyword>
<dbReference type="PANTHER" id="PTHR11255">
    <property type="entry name" value="DIACYLGLYCEROL KINASE"/>
    <property type="match status" value="1"/>
</dbReference>
<dbReference type="PIRSF" id="PIRSF030829">
    <property type="entry name" value="Diacylglycerol_kinase_pln"/>
    <property type="match status" value="1"/>
</dbReference>
<dbReference type="SMART" id="SM00046">
    <property type="entry name" value="DAGKc"/>
    <property type="match status" value="1"/>
</dbReference>
<feature type="domain" description="DAGKc" evidence="10">
    <location>
        <begin position="82"/>
        <end position="240"/>
    </location>
</feature>
<evidence type="ECO:0000256" key="1">
    <source>
        <dbReference type="ARBA" id="ARBA00009280"/>
    </source>
</evidence>
<evidence type="ECO:0000256" key="3">
    <source>
        <dbReference type="ARBA" id="ARBA00022679"/>
    </source>
</evidence>
<dbReference type="PROSITE" id="PS50146">
    <property type="entry name" value="DAGK"/>
    <property type="match status" value="1"/>
</dbReference>
<protein>
    <recommendedName>
        <fullName evidence="9">Diacylglycerol kinase</fullName>
        <shortName evidence="9">DAG kinase</shortName>
        <ecNumber evidence="9">2.7.1.107</ecNumber>
    </recommendedName>
</protein>
<evidence type="ECO:0000256" key="5">
    <source>
        <dbReference type="ARBA" id="ARBA00022777"/>
    </source>
</evidence>
<keyword evidence="4 9" id="KW-0547">Nucleotide-binding</keyword>
<evidence type="ECO:0000256" key="6">
    <source>
        <dbReference type="ARBA" id="ARBA00022821"/>
    </source>
</evidence>
<dbReference type="EC" id="2.7.1.107" evidence="9"/>
<dbReference type="Pfam" id="PF00609">
    <property type="entry name" value="DAGK_acc"/>
    <property type="match status" value="1"/>
</dbReference>
<keyword evidence="3 9" id="KW-0808">Transferase</keyword>
<comment type="catalytic activity">
    <reaction evidence="9">
        <text>a 1,2-diacyl-sn-glycerol + ATP = a 1,2-diacyl-sn-glycero-3-phosphate + ADP + H(+)</text>
        <dbReference type="Rhea" id="RHEA:10272"/>
        <dbReference type="ChEBI" id="CHEBI:15378"/>
        <dbReference type="ChEBI" id="CHEBI:17815"/>
        <dbReference type="ChEBI" id="CHEBI:30616"/>
        <dbReference type="ChEBI" id="CHEBI:58608"/>
        <dbReference type="ChEBI" id="CHEBI:456216"/>
        <dbReference type="EC" id="2.7.1.107"/>
    </reaction>
</comment>
<dbReference type="GO" id="GO:0006952">
    <property type="term" value="P:defense response"/>
    <property type="evidence" value="ECO:0007669"/>
    <property type="project" value="UniProtKB-KW"/>
</dbReference>
<dbReference type="InterPro" id="IPR017438">
    <property type="entry name" value="ATP-NAD_kinase_N"/>
</dbReference>
<gene>
    <name evidence="11" type="ORF">Scaly_0607600</name>
</gene>
<dbReference type="InterPro" id="IPR016064">
    <property type="entry name" value="NAD/diacylglycerol_kinase_sf"/>
</dbReference>
<dbReference type="PANTHER" id="PTHR11255:SF80">
    <property type="entry name" value="EYE-SPECIFIC DIACYLGLYCEROL KINASE"/>
    <property type="match status" value="1"/>
</dbReference>
<keyword evidence="5 9" id="KW-0418">Kinase</keyword>
<dbReference type="EMBL" id="JACGWM010000003">
    <property type="protein sequence ID" value="KAL0383203.1"/>
    <property type="molecule type" value="Genomic_DNA"/>
</dbReference>